<dbReference type="PROSITE" id="PS50262">
    <property type="entry name" value="G_PROTEIN_RECEP_F1_2"/>
    <property type="match status" value="1"/>
</dbReference>
<evidence type="ECO:0000256" key="2">
    <source>
        <dbReference type="ARBA" id="ARBA00022692"/>
    </source>
</evidence>
<dbReference type="CDD" id="cd14978">
    <property type="entry name" value="7tmA_FMRFamide_R-like"/>
    <property type="match status" value="1"/>
</dbReference>
<evidence type="ECO:0000256" key="1">
    <source>
        <dbReference type="ARBA" id="ARBA00004370"/>
    </source>
</evidence>
<feature type="transmembrane region" description="Helical" evidence="6">
    <location>
        <begin position="39"/>
        <end position="59"/>
    </location>
</feature>
<dbReference type="PRINTS" id="PR00237">
    <property type="entry name" value="GPCRRHODOPSN"/>
</dbReference>
<evidence type="ECO:0000313" key="9">
    <source>
        <dbReference type="Proteomes" id="UP000549394"/>
    </source>
</evidence>
<accession>A0A7I8VGB4</accession>
<feature type="transmembrane region" description="Helical" evidence="6">
    <location>
        <begin position="159"/>
        <end position="179"/>
    </location>
</feature>
<dbReference type="GO" id="GO:0008528">
    <property type="term" value="F:G protein-coupled peptide receptor activity"/>
    <property type="evidence" value="ECO:0007669"/>
    <property type="project" value="InterPro"/>
</dbReference>
<dbReference type="EMBL" id="CAJFCJ010000006">
    <property type="protein sequence ID" value="CAD5115234.1"/>
    <property type="molecule type" value="Genomic_DNA"/>
</dbReference>
<dbReference type="GO" id="GO:0005886">
    <property type="term" value="C:plasma membrane"/>
    <property type="evidence" value="ECO:0007669"/>
    <property type="project" value="TreeGrafter"/>
</dbReference>
<proteinExistence type="predicted"/>
<evidence type="ECO:0000259" key="7">
    <source>
        <dbReference type="PROSITE" id="PS50262"/>
    </source>
</evidence>
<dbReference type="AlphaFoldDB" id="A0A7I8VGB4"/>
<keyword evidence="3 6" id="KW-1133">Transmembrane helix</keyword>
<feature type="compositionally biased region" description="Basic and acidic residues" evidence="5">
    <location>
        <begin position="249"/>
        <end position="260"/>
    </location>
</feature>
<dbReference type="PANTHER" id="PTHR46273">
    <property type="entry name" value="MYOSUPPRESSIN RECEPTOR 1, ISOFORM B-RELATED"/>
    <property type="match status" value="1"/>
</dbReference>
<dbReference type="Pfam" id="PF10324">
    <property type="entry name" value="7TM_GPCR_Srw"/>
    <property type="match status" value="1"/>
</dbReference>
<evidence type="ECO:0000256" key="4">
    <source>
        <dbReference type="ARBA" id="ARBA00023136"/>
    </source>
</evidence>
<keyword evidence="9" id="KW-1185">Reference proteome</keyword>
<dbReference type="InterPro" id="IPR019427">
    <property type="entry name" value="7TM_GPCR_serpentine_rcpt_Srw"/>
</dbReference>
<protein>
    <recommendedName>
        <fullName evidence="7">G-protein coupled receptors family 1 profile domain-containing protein</fullName>
    </recommendedName>
</protein>
<keyword evidence="4 6" id="KW-0472">Membrane</keyword>
<feature type="domain" description="G-protein coupled receptors family 1 profile" evidence="7">
    <location>
        <begin position="52"/>
        <end position="275"/>
    </location>
</feature>
<keyword evidence="2 6" id="KW-0812">Transmembrane</keyword>
<comment type="subcellular location">
    <subcellularLocation>
        <location evidence="1">Membrane</location>
    </subcellularLocation>
</comment>
<feature type="transmembrane region" description="Helical" evidence="6">
    <location>
        <begin position="71"/>
        <end position="94"/>
    </location>
</feature>
<gene>
    <name evidence="8" type="ORF">DGYR_LOCUS3990</name>
</gene>
<reference evidence="8 9" key="1">
    <citation type="submission" date="2020-08" db="EMBL/GenBank/DDBJ databases">
        <authorList>
            <person name="Hejnol A."/>
        </authorList>
    </citation>
    <scope>NUCLEOTIDE SEQUENCE [LARGE SCALE GENOMIC DNA]</scope>
</reference>
<dbReference type="PANTHER" id="PTHR46273:SF4">
    <property type="entry name" value="AT19640P"/>
    <property type="match status" value="1"/>
</dbReference>
<feature type="transmembrane region" description="Helical" evidence="6">
    <location>
        <begin position="208"/>
        <end position="231"/>
    </location>
</feature>
<dbReference type="InterPro" id="IPR017452">
    <property type="entry name" value="GPCR_Rhodpsn_7TM"/>
</dbReference>
<name>A0A7I8VGB4_9ANNE</name>
<evidence type="ECO:0000256" key="3">
    <source>
        <dbReference type="ARBA" id="ARBA00022989"/>
    </source>
</evidence>
<comment type="caution">
    <text evidence="8">The sequence shown here is derived from an EMBL/GenBank/DDBJ whole genome shotgun (WGS) entry which is preliminary data.</text>
</comment>
<feature type="region of interest" description="Disordered" evidence="5">
    <location>
        <begin position="241"/>
        <end position="260"/>
    </location>
</feature>
<dbReference type="InterPro" id="IPR053219">
    <property type="entry name" value="GPCR_Dmsr-1"/>
</dbReference>
<dbReference type="Gene3D" id="1.20.1070.10">
    <property type="entry name" value="Rhodopsin 7-helix transmembrane proteins"/>
    <property type="match status" value="1"/>
</dbReference>
<dbReference type="InterPro" id="IPR000276">
    <property type="entry name" value="GPCR_Rhodpsn"/>
</dbReference>
<evidence type="ECO:0000313" key="8">
    <source>
        <dbReference type="EMBL" id="CAD5115234.1"/>
    </source>
</evidence>
<dbReference type="SUPFAM" id="SSF81321">
    <property type="entry name" value="Family A G protein-coupled receptor-like"/>
    <property type="match status" value="1"/>
</dbReference>
<organism evidence="8 9">
    <name type="scientific">Dimorphilus gyrociliatus</name>
    <dbReference type="NCBI Taxonomy" id="2664684"/>
    <lineage>
        <taxon>Eukaryota</taxon>
        <taxon>Metazoa</taxon>
        <taxon>Spiralia</taxon>
        <taxon>Lophotrochozoa</taxon>
        <taxon>Annelida</taxon>
        <taxon>Polychaeta</taxon>
        <taxon>Polychaeta incertae sedis</taxon>
        <taxon>Dinophilidae</taxon>
        <taxon>Dimorphilus</taxon>
    </lineage>
</organism>
<evidence type="ECO:0000256" key="5">
    <source>
        <dbReference type="SAM" id="MobiDB-lite"/>
    </source>
</evidence>
<sequence>MDATTVNASLLFLNATDNPTCVDQQGLESFRRDFNKAHGYLSIIVCVFGIICNVLNIIVLMQKNMISSTNILLTALAFADLFTMIAYVPFTIYVSIVKMETAQPQAWILVFFYLINSHLNITLHTISMWLTVALAVFRYIAVCHHNLGPKLCNLRRAKLTILAVNVFTIAFCIPNYTIYNIQPVRKRPGKYVAGQFTFVTAFHKIFNFWLFGVVLKIAPCVLLTILSTLLIRAMHAANKKRQRLKSQGRRAESERTADHNRQVSSFSYTLTTLFT</sequence>
<feature type="transmembrane region" description="Helical" evidence="6">
    <location>
        <begin position="129"/>
        <end position="147"/>
    </location>
</feature>
<evidence type="ECO:0000256" key="6">
    <source>
        <dbReference type="SAM" id="Phobius"/>
    </source>
</evidence>
<dbReference type="Proteomes" id="UP000549394">
    <property type="component" value="Unassembled WGS sequence"/>
</dbReference>
<dbReference type="OrthoDB" id="5864054at2759"/>